<organism evidence="2 3">
    <name type="scientific">Daphnia sinensis</name>
    <dbReference type="NCBI Taxonomy" id="1820382"/>
    <lineage>
        <taxon>Eukaryota</taxon>
        <taxon>Metazoa</taxon>
        <taxon>Ecdysozoa</taxon>
        <taxon>Arthropoda</taxon>
        <taxon>Crustacea</taxon>
        <taxon>Branchiopoda</taxon>
        <taxon>Diplostraca</taxon>
        <taxon>Cladocera</taxon>
        <taxon>Anomopoda</taxon>
        <taxon>Daphniidae</taxon>
        <taxon>Daphnia</taxon>
        <taxon>Daphnia similis group</taxon>
    </lineage>
</organism>
<dbReference type="EMBL" id="WJBH02000001">
    <property type="protein sequence ID" value="KAI9565226.1"/>
    <property type="molecule type" value="Genomic_DNA"/>
</dbReference>
<keyword evidence="3" id="KW-1185">Reference proteome</keyword>
<proteinExistence type="predicted"/>
<reference evidence="2 3" key="1">
    <citation type="submission" date="2022-05" db="EMBL/GenBank/DDBJ databases">
        <title>A multi-omics perspective on studying reproductive biology in Daphnia sinensis.</title>
        <authorList>
            <person name="Jia J."/>
        </authorList>
    </citation>
    <scope>NUCLEOTIDE SEQUENCE [LARGE SCALE GENOMIC DNA]</scope>
    <source>
        <strain evidence="2 3">WSL</strain>
    </source>
</reference>
<protein>
    <submittedName>
        <fullName evidence="2">Uncharacterized protein</fullName>
    </submittedName>
</protein>
<name>A0AAD5LM46_9CRUS</name>
<sequence>MGNGQRTSPLGRVELTITIGVTTIQVKVLVPEMRGINLRLGNDVLCNMLRHLKKLEIEYGTGKPKMVLEGFGELPALMTIGDETPTPTTKIVPKKWKKNTSKSNGCRGDRTNRSDQTNIRRSPLDSDLIEPTTNRTSGPTPGKALMPSD</sequence>
<dbReference type="Proteomes" id="UP000820818">
    <property type="component" value="Linkage Group LG1"/>
</dbReference>
<evidence type="ECO:0000256" key="1">
    <source>
        <dbReference type="SAM" id="MobiDB-lite"/>
    </source>
</evidence>
<evidence type="ECO:0000313" key="3">
    <source>
        <dbReference type="Proteomes" id="UP000820818"/>
    </source>
</evidence>
<evidence type="ECO:0000313" key="2">
    <source>
        <dbReference type="EMBL" id="KAI9565226.1"/>
    </source>
</evidence>
<dbReference type="AlphaFoldDB" id="A0AAD5LM46"/>
<accession>A0AAD5LM46</accession>
<comment type="caution">
    <text evidence="2">The sequence shown here is derived from an EMBL/GenBank/DDBJ whole genome shotgun (WGS) entry which is preliminary data.</text>
</comment>
<feature type="region of interest" description="Disordered" evidence="1">
    <location>
        <begin position="79"/>
        <end position="149"/>
    </location>
</feature>
<gene>
    <name evidence="2" type="ORF">GHT06_009009</name>
</gene>